<gene>
    <name evidence="3" type="ORF">N7460_002787</name>
</gene>
<feature type="compositionally biased region" description="Low complexity" evidence="1">
    <location>
        <begin position="186"/>
        <end position="200"/>
    </location>
</feature>
<dbReference type="AlphaFoldDB" id="A0AAD6IL37"/>
<sequence length="660" mass="74237">MDPLSIAASLAGLITISTQIISIIHTIKSKNNKELESIFREVQAVRGILCQIQQIVQFQSAKETKNSEWLDALNSTLDDCGDTYLQLQKSLEGFVSTSKLAALKKKVKWTLKEKDIQDLLRKVESYKLSLDLLLSVQTSTTTTNIEDVLIQVQKKLLLAPPIPSAVRTPLSWRKKLAGFQTDNQASQTSDSEDSSSNSVVGDDDIPASYIISGPKTTGWTVPGVFGINQDEGKDAPDLNSPSLVCISEISVGPNKISLFCCWEQHLANEMLTPIRAHILFKGPKPGDLYFIQLEESSMTQPTERFFVSVGKCSLVIARCNTKGSVCPLSQLDERDDKEQFHLALEQFALKSSPDSQQVLVNFESVQDRETFLGRLDAVKYLQRMDMAFILSNNFYHHSPYQKRVQHVQIGYADGTEKSYIYPYLYLDYPVEGDLVMLACSTKPNNEEAVVFKENILGLDFQIVGSEAIVFTNQSGEAIQTISATLGSLDELFHMFHRMKDAVREWESTRTNGVDEFIVQKEWPVQRLEFLKDSLAVTCLFHNVLAVVKVDHFQKRMKMDILREDSREIVASCHVMTSSVLFYKEHFRKDSSDIFVDPVVQAGFWDLRKGSATPEDYQGGQVKIHGKKAKQICDELEDIVEGLKSNTVDAQKRFLKEIGQA</sequence>
<dbReference type="EMBL" id="JAQJZL010000002">
    <property type="protein sequence ID" value="KAJ6052253.1"/>
    <property type="molecule type" value="Genomic_DNA"/>
</dbReference>
<proteinExistence type="predicted"/>
<dbReference type="Proteomes" id="UP001219568">
    <property type="component" value="Unassembled WGS sequence"/>
</dbReference>
<evidence type="ECO:0000256" key="1">
    <source>
        <dbReference type="SAM" id="MobiDB-lite"/>
    </source>
</evidence>
<accession>A0AAD6IL37</accession>
<dbReference type="Pfam" id="PF17111">
    <property type="entry name" value="PigL_N"/>
    <property type="match status" value="1"/>
</dbReference>
<organism evidence="3 4">
    <name type="scientific">Penicillium canescens</name>
    <dbReference type="NCBI Taxonomy" id="5083"/>
    <lineage>
        <taxon>Eukaryota</taxon>
        <taxon>Fungi</taxon>
        <taxon>Dikarya</taxon>
        <taxon>Ascomycota</taxon>
        <taxon>Pezizomycotina</taxon>
        <taxon>Eurotiomycetes</taxon>
        <taxon>Eurotiomycetidae</taxon>
        <taxon>Eurotiales</taxon>
        <taxon>Aspergillaceae</taxon>
        <taxon>Penicillium</taxon>
    </lineage>
</organism>
<protein>
    <recommendedName>
        <fullName evidence="2">Azaphilone pigments biosynthesis cluster protein L N-terminal domain-containing protein</fullName>
    </recommendedName>
</protein>
<evidence type="ECO:0000313" key="3">
    <source>
        <dbReference type="EMBL" id="KAJ6052253.1"/>
    </source>
</evidence>
<keyword evidence="4" id="KW-1185">Reference proteome</keyword>
<evidence type="ECO:0000259" key="2">
    <source>
        <dbReference type="Pfam" id="PF17111"/>
    </source>
</evidence>
<dbReference type="InterPro" id="IPR031348">
    <property type="entry name" value="PigL_N"/>
</dbReference>
<feature type="domain" description="Azaphilone pigments biosynthesis cluster protein L N-terminal" evidence="2">
    <location>
        <begin position="1"/>
        <end position="149"/>
    </location>
</feature>
<name>A0AAD6IL37_PENCN</name>
<reference evidence="3" key="1">
    <citation type="journal article" date="2023" name="IMA Fungus">
        <title>Comparative genomic study of the Penicillium genus elucidates a diverse pangenome and 15 lateral gene transfer events.</title>
        <authorList>
            <person name="Petersen C."/>
            <person name="Sorensen T."/>
            <person name="Nielsen M.R."/>
            <person name="Sondergaard T.E."/>
            <person name="Sorensen J.L."/>
            <person name="Fitzpatrick D.A."/>
            <person name="Frisvad J.C."/>
            <person name="Nielsen K.L."/>
        </authorList>
    </citation>
    <scope>NUCLEOTIDE SEQUENCE</scope>
    <source>
        <strain evidence="3">IBT 15450</strain>
    </source>
</reference>
<comment type="caution">
    <text evidence="3">The sequence shown here is derived from an EMBL/GenBank/DDBJ whole genome shotgun (WGS) entry which is preliminary data.</text>
</comment>
<feature type="region of interest" description="Disordered" evidence="1">
    <location>
        <begin position="181"/>
        <end position="202"/>
    </location>
</feature>
<evidence type="ECO:0000313" key="4">
    <source>
        <dbReference type="Proteomes" id="UP001219568"/>
    </source>
</evidence>
<reference evidence="3" key="2">
    <citation type="submission" date="2023-01" db="EMBL/GenBank/DDBJ databases">
        <authorList>
            <person name="Petersen C."/>
        </authorList>
    </citation>
    <scope>NUCLEOTIDE SEQUENCE</scope>
    <source>
        <strain evidence="3">IBT 15450</strain>
    </source>
</reference>